<proteinExistence type="inferred from homology"/>
<feature type="transmembrane region" description="Helical" evidence="6">
    <location>
        <begin position="241"/>
        <end position="261"/>
    </location>
</feature>
<accession>A0A2P4R970</accession>
<feature type="transmembrane region" description="Helical" evidence="6">
    <location>
        <begin position="106"/>
        <end position="126"/>
    </location>
</feature>
<feature type="transmembrane region" description="Helical" evidence="6">
    <location>
        <begin position="211"/>
        <end position="229"/>
    </location>
</feature>
<feature type="transmembrane region" description="Helical" evidence="6">
    <location>
        <begin position="6"/>
        <end position="29"/>
    </location>
</feature>
<dbReference type="InterPro" id="IPR051598">
    <property type="entry name" value="TSUP/Inactive_protease-like"/>
</dbReference>
<keyword evidence="4 6" id="KW-1133">Transmembrane helix</keyword>
<organism evidence="7">
    <name type="scientific">Companilactobacillus formosensis</name>
    <dbReference type="NCBI Taxonomy" id="1617889"/>
    <lineage>
        <taxon>Bacteria</taxon>
        <taxon>Bacillati</taxon>
        <taxon>Bacillota</taxon>
        <taxon>Bacilli</taxon>
        <taxon>Lactobacillales</taxon>
        <taxon>Lactobacillaceae</taxon>
        <taxon>Companilactobacillus</taxon>
    </lineage>
</organism>
<feature type="transmembrane region" description="Helical" evidence="6">
    <location>
        <begin position="179"/>
        <end position="199"/>
    </location>
</feature>
<evidence type="ECO:0000256" key="6">
    <source>
        <dbReference type="RuleBase" id="RU363041"/>
    </source>
</evidence>
<feature type="transmembrane region" description="Helical" evidence="6">
    <location>
        <begin position="41"/>
        <end position="61"/>
    </location>
</feature>
<dbReference type="PANTHER" id="PTHR43701">
    <property type="entry name" value="MEMBRANE TRANSPORTER PROTEIN MJ0441-RELATED"/>
    <property type="match status" value="1"/>
</dbReference>
<evidence type="ECO:0000256" key="3">
    <source>
        <dbReference type="ARBA" id="ARBA00022692"/>
    </source>
</evidence>
<dbReference type="Pfam" id="PF01925">
    <property type="entry name" value="TauE"/>
    <property type="match status" value="1"/>
</dbReference>
<keyword evidence="5 6" id="KW-0472">Membrane</keyword>
<evidence type="ECO:0000256" key="1">
    <source>
        <dbReference type="ARBA" id="ARBA00004141"/>
    </source>
</evidence>
<evidence type="ECO:0000256" key="2">
    <source>
        <dbReference type="ARBA" id="ARBA00009142"/>
    </source>
</evidence>
<comment type="similarity">
    <text evidence="2 6">Belongs to the 4-toluene sulfonate uptake permease (TSUP) (TC 2.A.102) family.</text>
</comment>
<gene>
    <name evidence="7" type="ORF">C2R26_01535</name>
</gene>
<evidence type="ECO:0000256" key="5">
    <source>
        <dbReference type="ARBA" id="ARBA00023136"/>
    </source>
</evidence>
<sequence>MEKIIIYMVIIISSNTIGAISGMGGGVIIKPILDAFSTDPLVAINFYSSFAVFIMSIVSTLKNTKGNNVKISWTEILYLSGGSLFGGKLGDWLFMFLKAELKNDAAVNLIQIVIVILSLLLALIYSQNSGWVFSKQTKTSLFLLSGVFLGTLSTFLGIGGGPINVALLIFVFNFDAKKAAIYSIASIFFSQFMKLVSLVPSIHKLPIDLHLLPFILISALIGGYLGSTISSRVSNKFVLWLYKLVVVFVIGLNVYNGVMIIGRL</sequence>
<comment type="subcellular location">
    <subcellularLocation>
        <location evidence="6">Cell membrane</location>
        <topology evidence="6">Multi-pass membrane protein</topology>
    </subcellularLocation>
    <subcellularLocation>
        <location evidence="1">Membrane</location>
        <topology evidence="1">Multi-pass membrane protein</topology>
    </subcellularLocation>
</comment>
<feature type="transmembrane region" description="Helical" evidence="6">
    <location>
        <begin position="146"/>
        <end position="172"/>
    </location>
</feature>
<keyword evidence="3 6" id="KW-0812">Transmembrane</keyword>
<reference evidence="7" key="1">
    <citation type="submission" date="2018-01" db="EMBL/GenBank/DDBJ databases">
        <title>Genome sequnecing of Lactobacillus formosensis KACC 18721.</title>
        <authorList>
            <person name="Kim S.-J."/>
            <person name="Heo J."/>
        </authorList>
    </citation>
    <scope>NUCLEOTIDE SEQUENCE</scope>
    <source>
        <strain evidence="7">KACC 18721</strain>
    </source>
</reference>
<dbReference type="PANTHER" id="PTHR43701:SF5">
    <property type="entry name" value="MEMBRANE TRANSPORTER PROTEIN-RELATED"/>
    <property type="match status" value="1"/>
</dbReference>
<dbReference type="GO" id="GO:0005886">
    <property type="term" value="C:plasma membrane"/>
    <property type="evidence" value="ECO:0007669"/>
    <property type="project" value="UniProtKB-SubCell"/>
</dbReference>
<comment type="caution">
    <text evidence="7">The sequence shown here is derived from an EMBL/GenBank/DDBJ whole genome shotgun (WGS) entry which is preliminary data.</text>
</comment>
<protein>
    <recommendedName>
        <fullName evidence="6">Probable membrane transporter protein</fullName>
    </recommendedName>
</protein>
<name>A0A2P4R970_9LACO</name>
<dbReference type="EMBL" id="PPWZ01000009">
    <property type="protein sequence ID" value="POH37784.1"/>
    <property type="molecule type" value="Genomic_DNA"/>
</dbReference>
<keyword evidence="6" id="KW-1003">Cell membrane</keyword>
<evidence type="ECO:0000256" key="4">
    <source>
        <dbReference type="ARBA" id="ARBA00022989"/>
    </source>
</evidence>
<dbReference type="AlphaFoldDB" id="A0A2P4R970"/>
<dbReference type="InterPro" id="IPR002781">
    <property type="entry name" value="TM_pro_TauE-like"/>
</dbReference>
<evidence type="ECO:0000313" key="7">
    <source>
        <dbReference type="EMBL" id="POH37784.1"/>
    </source>
</evidence>